<gene>
    <name evidence="1" type="ORF">J2Z70_000160</name>
</gene>
<reference evidence="1 2" key="1">
    <citation type="submission" date="2021-03" db="EMBL/GenBank/DDBJ databases">
        <title>Genomic Encyclopedia of Type Strains, Phase IV (KMG-IV): sequencing the most valuable type-strain genomes for metagenomic binning, comparative biology and taxonomic classification.</title>
        <authorList>
            <person name="Goeker M."/>
        </authorList>
    </citation>
    <scope>NUCLEOTIDE SEQUENCE [LARGE SCALE GENOMIC DNA]</scope>
    <source>
        <strain evidence="1 2">DSM 101953</strain>
    </source>
</reference>
<dbReference type="EMBL" id="JAGGLV010000001">
    <property type="protein sequence ID" value="MBP2110021.1"/>
    <property type="molecule type" value="Genomic_DNA"/>
</dbReference>
<proteinExistence type="predicted"/>
<protein>
    <submittedName>
        <fullName evidence="1">Uncharacterized protein</fullName>
    </submittedName>
</protein>
<evidence type="ECO:0000313" key="1">
    <source>
        <dbReference type="EMBL" id="MBP2110021.1"/>
    </source>
</evidence>
<comment type="caution">
    <text evidence="1">The sequence shown here is derived from an EMBL/GenBank/DDBJ whole genome shotgun (WGS) entry which is preliminary data.</text>
</comment>
<name>A0ABS4NJ09_9BACL</name>
<accession>A0ABS4NJ09</accession>
<sequence length="234" mass="26684">MYAVFHTHSAHAPACEHYVCCFPHTFGHTPACEHNVCCFPHTFGPCACVRALCMLFSTYIQPYACVRAQCMLFSTYISAIRLRASTMYAVFHIHSAHAPACEHDVCCFPHTFGPHTPAPAHCMLFSTYIRPMRLPASTMYAVFHIHLGHTPACEHNVCCFSHTFGPCACVRVQCMLFFTYIRPYACVRALCMLFSTYIQQQRHSTSYSKTGAAPKRRRNRHHLQYIPLHNYLPL</sequence>
<dbReference type="Proteomes" id="UP000773462">
    <property type="component" value="Unassembled WGS sequence"/>
</dbReference>
<evidence type="ECO:0000313" key="2">
    <source>
        <dbReference type="Proteomes" id="UP000773462"/>
    </source>
</evidence>
<keyword evidence="2" id="KW-1185">Reference proteome</keyword>
<organism evidence="1 2">
    <name type="scientific">Paenibacillus silagei</name>
    <dbReference type="NCBI Taxonomy" id="1670801"/>
    <lineage>
        <taxon>Bacteria</taxon>
        <taxon>Bacillati</taxon>
        <taxon>Bacillota</taxon>
        <taxon>Bacilli</taxon>
        <taxon>Bacillales</taxon>
        <taxon>Paenibacillaceae</taxon>
        <taxon>Paenibacillus</taxon>
    </lineage>
</organism>